<dbReference type="EMBL" id="FOVR01000007">
    <property type="protein sequence ID" value="SFO50861.1"/>
    <property type="molecule type" value="Genomic_DNA"/>
</dbReference>
<dbReference type="RefSeq" id="WP_090073294.1">
    <property type="nucleotide sequence ID" value="NZ_FOVR01000007.1"/>
</dbReference>
<evidence type="ECO:0000256" key="6">
    <source>
        <dbReference type="SAM" id="Phobius"/>
    </source>
</evidence>
<feature type="transmembrane region" description="Helical" evidence="6">
    <location>
        <begin position="97"/>
        <end position="118"/>
    </location>
</feature>
<protein>
    <submittedName>
        <fullName evidence="8">Permease of the drug/metabolite transporter (DMT) superfamily</fullName>
    </submittedName>
</protein>
<reference evidence="8 9" key="1">
    <citation type="submission" date="2016-10" db="EMBL/GenBank/DDBJ databases">
        <authorList>
            <person name="de Groot N.N."/>
        </authorList>
    </citation>
    <scope>NUCLEOTIDE SEQUENCE [LARGE SCALE GENOMIC DNA]</scope>
    <source>
        <strain evidence="8 9">CGMCC 1.9157</strain>
    </source>
</reference>
<dbReference type="Proteomes" id="UP000199236">
    <property type="component" value="Unassembled WGS sequence"/>
</dbReference>
<evidence type="ECO:0000313" key="9">
    <source>
        <dbReference type="Proteomes" id="UP000199236"/>
    </source>
</evidence>
<feature type="domain" description="EamA" evidence="7">
    <location>
        <begin position="158"/>
        <end position="293"/>
    </location>
</feature>
<accession>A0A1I5HSP6</accession>
<dbReference type="OrthoDB" id="9810556at2"/>
<dbReference type="InterPro" id="IPR037185">
    <property type="entry name" value="EmrE-like"/>
</dbReference>
<feature type="transmembrane region" description="Helical" evidence="6">
    <location>
        <begin position="40"/>
        <end position="57"/>
    </location>
</feature>
<gene>
    <name evidence="8" type="ORF">SAMN04488056_10783</name>
</gene>
<comment type="subcellular location">
    <subcellularLocation>
        <location evidence="1">Membrane</location>
        <topology evidence="1">Multi-pass membrane protein</topology>
    </subcellularLocation>
</comment>
<evidence type="ECO:0000256" key="1">
    <source>
        <dbReference type="ARBA" id="ARBA00004141"/>
    </source>
</evidence>
<feature type="transmembrane region" description="Helical" evidence="6">
    <location>
        <begin position="219"/>
        <end position="243"/>
    </location>
</feature>
<sequence length="300" mass="32570">MQTHALRHWLILAFLVLCWASAIILTRVIAAEMTPIWLTAGRVSSGAIALILYRVFIVRKPWSLGRHHIPWVIWLALISSAVPFIFLAWGMQYTSSAIAGILIGTVPLSVLGLAHFLLPDEKMTRNKAIGFLIGFAGLVLIIKPDSGPASPEHNLELLGELAIFFCSLCYAMNTVSSRLIPPADNLDKATAVVTTSACLLLLAAFFFEPADALLNADMRQWLILIYLGIVPTALATLMVFVLLSQTTATFLAMSNYLIPVATALGGIIFLNESLTWGVWFGFAIILAGVAISSRPGRLPV</sequence>
<dbReference type="InterPro" id="IPR050638">
    <property type="entry name" value="AA-Vitamin_Transporters"/>
</dbReference>
<keyword evidence="9" id="KW-1185">Reference proteome</keyword>
<evidence type="ECO:0000256" key="2">
    <source>
        <dbReference type="ARBA" id="ARBA00007362"/>
    </source>
</evidence>
<dbReference type="InterPro" id="IPR000620">
    <property type="entry name" value="EamA_dom"/>
</dbReference>
<evidence type="ECO:0000313" key="8">
    <source>
        <dbReference type="EMBL" id="SFO50861.1"/>
    </source>
</evidence>
<feature type="domain" description="EamA" evidence="7">
    <location>
        <begin position="10"/>
        <end position="142"/>
    </location>
</feature>
<feature type="transmembrane region" description="Helical" evidence="6">
    <location>
        <begin position="276"/>
        <end position="293"/>
    </location>
</feature>
<evidence type="ECO:0000256" key="4">
    <source>
        <dbReference type="ARBA" id="ARBA00022989"/>
    </source>
</evidence>
<evidence type="ECO:0000256" key="3">
    <source>
        <dbReference type="ARBA" id="ARBA00022692"/>
    </source>
</evidence>
<proteinExistence type="inferred from homology"/>
<dbReference type="SUPFAM" id="SSF103481">
    <property type="entry name" value="Multidrug resistance efflux transporter EmrE"/>
    <property type="match status" value="2"/>
</dbReference>
<dbReference type="Pfam" id="PF00892">
    <property type="entry name" value="EamA"/>
    <property type="match status" value="2"/>
</dbReference>
<keyword evidence="5 6" id="KW-0472">Membrane</keyword>
<keyword evidence="3 6" id="KW-0812">Transmembrane</keyword>
<evidence type="ECO:0000256" key="5">
    <source>
        <dbReference type="ARBA" id="ARBA00023136"/>
    </source>
</evidence>
<dbReference type="PANTHER" id="PTHR32322">
    <property type="entry name" value="INNER MEMBRANE TRANSPORTER"/>
    <property type="match status" value="1"/>
</dbReference>
<comment type="similarity">
    <text evidence="2">Belongs to the EamA transporter family.</text>
</comment>
<evidence type="ECO:0000259" key="7">
    <source>
        <dbReference type="Pfam" id="PF00892"/>
    </source>
</evidence>
<name>A0A1I5HSP6_9HYPH</name>
<feature type="transmembrane region" description="Helical" evidence="6">
    <location>
        <begin position="189"/>
        <end position="207"/>
    </location>
</feature>
<keyword evidence="4 6" id="KW-1133">Transmembrane helix</keyword>
<feature type="transmembrane region" description="Helical" evidence="6">
    <location>
        <begin position="69"/>
        <end position="91"/>
    </location>
</feature>
<dbReference type="STRING" id="655353.SAMN04488056_10783"/>
<feature type="transmembrane region" description="Helical" evidence="6">
    <location>
        <begin position="250"/>
        <end position="270"/>
    </location>
</feature>
<feature type="transmembrane region" description="Helical" evidence="6">
    <location>
        <begin position="162"/>
        <end position="180"/>
    </location>
</feature>
<dbReference type="GO" id="GO:0016020">
    <property type="term" value="C:membrane"/>
    <property type="evidence" value="ECO:0007669"/>
    <property type="project" value="UniProtKB-SubCell"/>
</dbReference>
<organism evidence="8 9">
    <name type="scientific">Cohaesibacter marisflavi</name>
    <dbReference type="NCBI Taxonomy" id="655353"/>
    <lineage>
        <taxon>Bacteria</taxon>
        <taxon>Pseudomonadati</taxon>
        <taxon>Pseudomonadota</taxon>
        <taxon>Alphaproteobacteria</taxon>
        <taxon>Hyphomicrobiales</taxon>
        <taxon>Cohaesibacteraceae</taxon>
    </lineage>
</organism>
<dbReference type="AlphaFoldDB" id="A0A1I5HSP6"/>
<dbReference type="PANTHER" id="PTHR32322:SF2">
    <property type="entry name" value="EAMA DOMAIN-CONTAINING PROTEIN"/>
    <property type="match status" value="1"/>
</dbReference>
<feature type="transmembrane region" description="Helical" evidence="6">
    <location>
        <begin position="125"/>
        <end position="142"/>
    </location>
</feature>